<feature type="compositionally biased region" description="Polar residues" evidence="1">
    <location>
        <begin position="450"/>
        <end position="477"/>
    </location>
</feature>
<dbReference type="AlphaFoldDB" id="A0A8J4PYZ3"/>
<evidence type="ECO:0000259" key="2">
    <source>
        <dbReference type="PROSITE" id="PS51186"/>
    </source>
</evidence>
<feature type="region of interest" description="Disordered" evidence="1">
    <location>
        <begin position="205"/>
        <end position="393"/>
    </location>
</feature>
<feature type="compositionally biased region" description="Low complexity" evidence="1">
    <location>
        <begin position="375"/>
        <end position="393"/>
    </location>
</feature>
<organism evidence="3 4">
    <name type="scientific">Polysphondylium violaceum</name>
    <dbReference type="NCBI Taxonomy" id="133409"/>
    <lineage>
        <taxon>Eukaryota</taxon>
        <taxon>Amoebozoa</taxon>
        <taxon>Evosea</taxon>
        <taxon>Eumycetozoa</taxon>
        <taxon>Dictyostelia</taxon>
        <taxon>Dictyosteliales</taxon>
        <taxon>Dictyosteliaceae</taxon>
        <taxon>Polysphondylium</taxon>
    </lineage>
</organism>
<feature type="compositionally biased region" description="Low complexity" evidence="1">
    <location>
        <begin position="230"/>
        <end position="275"/>
    </location>
</feature>
<dbReference type="CDD" id="cd04301">
    <property type="entry name" value="NAT_SF"/>
    <property type="match status" value="1"/>
</dbReference>
<feature type="region of interest" description="Disordered" evidence="1">
    <location>
        <begin position="1"/>
        <end position="117"/>
    </location>
</feature>
<dbReference type="Gene3D" id="3.40.630.30">
    <property type="match status" value="1"/>
</dbReference>
<dbReference type="PROSITE" id="PS51186">
    <property type="entry name" value="GNAT"/>
    <property type="match status" value="1"/>
</dbReference>
<protein>
    <recommendedName>
        <fullName evidence="2">N-acetyltransferase domain-containing protein</fullName>
    </recommendedName>
</protein>
<dbReference type="EMBL" id="AJWJ01000075">
    <property type="protein sequence ID" value="KAF2076040.1"/>
    <property type="molecule type" value="Genomic_DNA"/>
</dbReference>
<dbReference type="OrthoDB" id="4080456at2759"/>
<dbReference type="PANTHER" id="PTHR20916:SF26">
    <property type="entry name" value="CYSTEINE-RICH PROTEIN 2-BINDING PROTEIN"/>
    <property type="match status" value="1"/>
</dbReference>
<dbReference type="Proteomes" id="UP000695562">
    <property type="component" value="Unassembled WGS sequence"/>
</dbReference>
<feature type="compositionally biased region" description="Low complexity" evidence="1">
    <location>
        <begin position="1"/>
        <end position="89"/>
    </location>
</feature>
<keyword evidence="4" id="KW-1185">Reference proteome</keyword>
<feature type="compositionally biased region" description="Low complexity" evidence="1">
    <location>
        <begin position="284"/>
        <end position="319"/>
    </location>
</feature>
<evidence type="ECO:0000256" key="1">
    <source>
        <dbReference type="SAM" id="MobiDB-lite"/>
    </source>
</evidence>
<gene>
    <name evidence="3" type="ORF">CYY_002654</name>
</gene>
<feature type="compositionally biased region" description="Polar residues" evidence="1">
    <location>
        <begin position="487"/>
        <end position="498"/>
    </location>
</feature>
<dbReference type="InterPro" id="IPR016181">
    <property type="entry name" value="Acyl_CoA_acyltransferase"/>
</dbReference>
<feature type="compositionally biased region" description="Low complexity" evidence="1">
    <location>
        <begin position="660"/>
        <end position="684"/>
    </location>
</feature>
<name>A0A8J4PYZ3_9MYCE</name>
<feature type="compositionally biased region" description="Pro residues" evidence="1">
    <location>
        <begin position="502"/>
        <end position="512"/>
    </location>
</feature>
<dbReference type="Pfam" id="PF13508">
    <property type="entry name" value="Acetyltransf_7"/>
    <property type="match status" value="1"/>
</dbReference>
<accession>A0A8J4PYZ3</accession>
<feature type="compositionally biased region" description="Low complexity" evidence="1">
    <location>
        <begin position="513"/>
        <end position="532"/>
    </location>
</feature>
<dbReference type="GO" id="GO:0004402">
    <property type="term" value="F:histone acetyltransferase activity"/>
    <property type="evidence" value="ECO:0007669"/>
    <property type="project" value="TreeGrafter"/>
</dbReference>
<dbReference type="InterPro" id="IPR000182">
    <property type="entry name" value="GNAT_dom"/>
</dbReference>
<feature type="region of interest" description="Disordered" evidence="1">
    <location>
        <begin position="613"/>
        <end position="684"/>
    </location>
</feature>
<feature type="compositionally biased region" description="Low complexity" evidence="1">
    <location>
        <begin position="556"/>
        <end position="585"/>
    </location>
</feature>
<feature type="compositionally biased region" description="Polar residues" evidence="1">
    <location>
        <begin position="631"/>
        <end position="649"/>
    </location>
</feature>
<feature type="region of interest" description="Disordered" evidence="1">
    <location>
        <begin position="422"/>
        <end position="587"/>
    </location>
</feature>
<reference evidence="3" key="1">
    <citation type="submission" date="2020-01" db="EMBL/GenBank/DDBJ databases">
        <title>Development of genomics and gene disruption for Polysphondylium violaceum indicates a role for the polyketide synthase stlB in stalk morphogenesis.</title>
        <authorList>
            <person name="Narita B."/>
            <person name="Kawabe Y."/>
            <person name="Kin K."/>
            <person name="Saito T."/>
            <person name="Gibbs R."/>
            <person name="Kuspa A."/>
            <person name="Muzny D."/>
            <person name="Queller D."/>
            <person name="Richards S."/>
            <person name="Strassman J."/>
            <person name="Sucgang R."/>
            <person name="Worley K."/>
            <person name="Schaap P."/>
        </authorList>
    </citation>
    <scope>NUCLEOTIDE SEQUENCE</scope>
    <source>
        <strain evidence="3">QSvi11</strain>
    </source>
</reference>
<dbReference type="PANTHER" id="PTHR20916">
    <property type="entry name" value="CYSTEINE AND GLYCINE-RICH PROTEIN 2 BINDING PROTEIN"/>
    <property type="match status" value="1"/>
</dbReference>
<dbReference type="FunFam" id="3.40.630.30:FF:000013">
    <property type="entry name" value="cysteine-rich protein 2-binding protein-like"/>
    <property type="match status" value="1"/>
</dbReference>
<sequence length="918" mass="100822">MSSTPSKATAKTRARSAAAAAAAAAANPSPTTTTTPPPTTTTTPPQTTATKVTTPTTPAPTSTTTTTTTTTTSSSTATSSSHHTPTPKSEPNVNNKRTLDTPNWEVKKKPKKRKPGPLSIAEEDFIANAFKNVSDSVLTADIRRIKRKFIVKEQQRANGIQPFNIDDRVHQFITHTKKKDQKLQNYYTNDEIPFFQIKSFIPLVKTPQQPPVNPPQQHQQQQHYIDSHNHQYQQQQQQQHYTPPNSTPPNYYQQPQPQMNPQQPQQPYYNTQPVSPHHPPNPSSHPIHPTNNYPPQQQQPLKQNTPPTPQQQQLQTQPIYKPPPPVAKTVPNPITQSPPILPTIPVSTIPVNTTSPATTPRTISPPITSTPPPTTTATTPITSQPPILSTAPPTTITTNIPPTGATISPPAVSATITTPQPITPTVATVPPPTVTTTSPPIVSAPPSTIQTPKPTTIVSPPTINTSPPTATIQTPPKTVSPPMLSTALPNTTKNTKTVLPTLPAPSTPPTTPPTATTTITPKKTTITPPTITFSRAARGGGAPTVEKDLDATKPINNNNNNSTSSSTTTVNSNNNNNNDSINKLTNAKKNKPFSEIISDDGENRTIAYDLTNPPKRIEIPTPKILPKKPSVSATTTPTQAVKQSSQDSLTLERFYHWSNDDNSNNKNQKYTAQTTSSASSTPISTFKKPFQPITELIMGKFENTLLVKPYISPHTTRELKPFIRRDYETCPPKLSILRELYQFFNDHLELFNYDINAGGGGGNLNRSNTPSSPAIVHSIDYRYLTPDLVEKVNLFLCNNFWPGIDVSDILEYPDYTVVAMYRNLIIGCGLMNPDGYIMFISVHPEWQGQGIASFMLYHLTQTMVGKDITLHVSTNNSALTLYHKFGFKVEEHITNFYDKYYSDQSGKSKNAYLLRLRR</sequence>
<feature type="compositionally biased region" description="Low complexity" evidence="1">
    <location>
        <begin position="353"/>
        <end position="367"/>
    </location>
</feature>
<feature type="domain" description="N-acetyltransferase" evidence="2">
    <location>
        <begin position="779"/>
        <end position="918"/>
    </location>
</feature>
<evidence type="ECO:0000313" key="3">
    <source>
        <dbReference type="EMBL" id="KAF2076040.1"/>
    </source>
</evidence>
<dbReference type="SUPFAM" id="SSF55729">
    <property type="entry name" value="Acyl-CoA N-acyltransferases (Nat)"/>
    <property type="match status" value="1"/>
</dbReference>
<comment type="caution">
    <text evidence="3">The sequence shown here is derived from an EMBL/GenBank/DDBJ whole genome shotgun (WGS) entry which is preliminary data.</text>
</comment>
<proteinExistence type="predicted"/>
<evidence type="ECO:0000313" key="4">
    <source>
        <dbReference type="Proteomes" id="UP000695562"/>
    </source>
</evidence>
<feature type="compositionally biased region" description="Low complexity" evidence="1">
    <location>
        <begin position="422"/>
        <end position="449"/>
    </location>
</feature>